<name>A0A8S5LX18_9CAUD</name>
<protein>
    <submittedName>
        <fullName evidence="1">Uncharacterized protein</fullName>
    </submittedName>
</protein>
<evidence type="ECO:0000313" key="1">
    <source>
        <dbReference type="EMBL" id="DAD74466.1"/>
    </source>
</evidence>
<organism evidence="1">
    <name type="scientific">Siphoviridae sp. ctRiO19</name>
    <dbReference type="NCBI Taxonomy" id="2826337"/>
    <lineage>
        <taxon>Viruses</taxon>
        <taxon>Duplodnaviria</taxon>
        <taxon>Heunggongvirae</taxon>
        <taxon>Uroviricota</taxon>
        <taxon>Caudoviricetes</taxon>
    </lineage>
</organism>
<reference evidence="1" key="1">
    <citation type="journal article" date="2021" name="Proc. Natl. Acad. Sci. U.S.A.">
        <title>A Catalog of Tens of Thousands of Viruses from Human Metagenomes Reveals Hidden Associations with Chronic Diseases.</title>
        <authorList>
            <person name="Tisza M.J."/>
            <person name="Buck C.B."/>
        </authorList>
    </citation>
    <scope>NUCLEOTIDE SEQUENCE</scope>
    <source>
        <strain evidence="1">CtRiO19</strain>
    </source>
</reference>
<accession>A0A8S5LX18</accession>
<dbReference type="EMBL" id="BK014760">
    <property type="protein sequence ID" value="DAD74466.1"/>
    <property type="molecule type" value="Genomic_DNA"/>
</dbReference>
<proteinExistence type="predicted"/>
<sequence length="99" mass="11578">MPKDSRGGKRSSKSNFINKEDIVIGEVTIPKGTEFTNVYVIAGKPRKRKIDNIDYLINKYGGKKNEWTKRRATIILNNKKIQIHYYQNDKLGKFDYKIK</sequence>